<dbReference type="Gene3D" id="2.150.10.10">
    <property type="entry name" value="Serralysin-like metalloprotease, C-terminal"/>
    <property type="match status" value="1"/>
</dbReference>
<gene>
    <name evidence="2" type="ORF">NUH88_11505</name>
</gene>
<feature type="compositionally biased region" description="Gly residues" evidence="1">
    <location>
        <begin position="23"/>
        <end position="46"/>
    </location>
</feature>
<evidence type="ECO:0000313" key="3">
    <source>
        <dbReference type="Proteomes" id="UP001060336"/>
    </source>
</evidence>
<dbReference type="GO" id="GO:0005509">
    <property type="term" value="F:calcium ion binding"/>
    <property type="evidence" value="ECO:0007669"/>
    <property type="project" value="InterPro"/>
</dbReference>
<dbReference type="RefSeq" id="WP_257766553.1">
    <property type="nucleotide sequence ID" value="NZ_CP102480.1"/>
</dbReference>
<accession>A0A9J7ARV7</accession>
<dbReference type="AlphaFoldDB" id="A0A9J7ARV7"/>
<proteinExistence type="predicted"/>
<name>A0A9J7ARV7_9PROT</name>
<organism evidence="2 3">
    <name type="scientific">Nisaea acidiphila</name>
    <dbReference type="NCBI Taxonomy" id="1862145"/>
    <lineage>
        <taxon>Bacteria</taxon>
        <taxon>Pseudomonadati</taxon>
        <taxon>Pseudomonadota</taxon>
        <taxon>Alphaproteobacteria</taxon>
        <taxon>Rhodospirillales</taxon>
        <taxon>Thalassobaculaceae</taxon>
        <taxon>Nisaea</taxon>
    </lineage>
</organism>
<protein>
    <submittedName>
        <fullName evidence="2">Uncharacterized protein</fullName>
    </submittedName>
</protein>
<dbReference type="InterPro" id="IPR011049">
    <property type="entry name" value="Serralysin-like_metalloprot_C"/>
</dbReference>
<evidence type="ECO:0000256" key="1">
    <source>
        <dbReference type="SAM" id="MobiDB-lite"/>
    </source>
</evidence>
<feature type="region of interest" description="Disordered" evidence="1">
    <location>
        <begin position="1"/>
        <end position="50"/>
    </location>
</feature>
<dbReference type="SUPFAM" id="SSF51120">
    <property type="entry name" value="beta-Roll"/>
    <property type="match status" value="1"/>
</dbReference>
<dbReference type="InterPro" id="IPR001343">
    <property type="entry name" value="Hemolysn_Ca-bd"/>
</dbReference>
<dbReference type="EMBL" id="CP102480">
    <property type="protein sequence ID" value="UUX48045.1"/>
    <property type="molecule type" value="Genomic_DNA"/>
</dbReference>
<reference evidence="2" key="1">
    <citation type="submission" date="2022-08" db="EMBL/GenBank/DDBJ databases">
        <title>Nisaea acidiphila sp. nov., isolated from a marine algal debris and emended description of the genus Nisaea Urios et al. 2008.</title>
        <authorList>
            <person name="Kwon K."/>
        </authorList>
    </citation>
    <scope>NUCLEOTIDE SEQUENCE</scope>
    <source>
        <strain evidence="2">MEBiC11861</strain>
    </source>
</reference>
<keyword evidence="3" id="KW-1185">Reference proteome</keyword>
<sequence>MTDDSEFGSEDTIFGASNNDTVSGGGGNDTVSGGGGNDTASGGGGTTNLPAGPGVNSMILDAVKQSNSAVLGASGENGASIAYQKVAQAAAFAVQDSTDYLRNIMAMSAAATGVALQKMVANPSEATLYEPILTQANLAVTNARTNFTDVGSAAGTIVKDFPSS</sequence>
<dbReference type="Pfam" id="PF00353">
    <property type="entry name" value="HemolysinCabind"/>
    <property type="match status" value="1"/>
</dbReference>
<dbReference type="Proteomes" id="UP001060336">
    <property type="component" value="Chromosome"/>
</dbReference>
<evidence type="ECO:0000313" key="2">
    <source>
        <dbReference type="EMBL" id="UUX48045.1"/>
    </source>
</evidence>
<dbReference type="KEGG" id="naci:NUH88_11505"/>